<protein>
    <submittedName>
        <fullName evidence="15">Uncharacterized protein</fullName>
    </submittedName>
</protein>
<feature type="transmembrane region" description="Helical" evidence="11">
    <location>
        <begin position="180"/>
        <end position="201"/>
    </location>
</feature>
<evidence type="ECO:0000256" key="3">
    <source>
        <dbReference type="ARBA" id="ARBA00022454"/>
    </source>
</evidence>
<dbReference type="GO" id="GO:0004175">
    <property type="term" value="F:endopeptidase activity"/>
    <property type="evidence" value="ECO:0007669"/>
    <property type="project" value="UniProtKB-ARBA"/>
</dbReference>
<keyword evidence="8" id="KW-0175">Coiled coil</keyword>
<evidence type="ECO:0000256" key="6">
    <source>
        <dbReference type="ARBA" id="ARBA00022771"/>
    </source>
</evidence>
<keyword evidence="3" id="KW-0158">Chromosome</keyword>
<name>A0A915E230_9BILA</name>
<evidence type="ECO:0000313" key="14">
    <source>
        <dbReference type="Proteomes" id="UP000887574"/>
    </source>
</evidence>
<feature type="domain" description="CAAX prenyl protease 2/Lysostaphin resistance protein A-like" evidence="12">
    <location>
        <begin position="109"/>
        <end position="210"/>
    </location>
</feature>
<organism evidence="14 15">
    <name type="scientific">Ditylenchus dipsaci</name>
    <dbReference type="NCBI Taxonomy" id="166011"/>
    <lineage>
        <taxon>Eukaryota</taxon>
        <taxon>Metazoa</taxon>
        <taxon>Ecdysozoa</taxon>
        <taxon>Nematoda</taxon>
        <taxon>Chromadorea</taxon>
        <taxon>Rhabditida</taxon>
        <taxon>Tylenchina</taxon>
        <taxon>Tylenchomorpha</taxon>
        <taxon>Sphaerularioidea</taxon>
        <taxon>Anguinidae</taxon>
        <taxon>Anguininae</taxon>
        <taxon>Ditylenchus</taxon>
    </lineage>
</organism>
<dbReference type="PANTHER" id="PTHR28670">
    <property type="entry name" value="UV-STIMULATED SCAFFOLD PROTEIN A"/>
    <property type="match status" value="1"/>
</dbReference>
<dbReference type="PANTHER" id="PTHR28670:SF1">
    <property type="entry name" value="UV-STIMULATED SCAFFOLD PROTEIN A"/>
    <property type="match status" value="1"/>
</dbReference>
<keyword evidence="11" id="KW-1133">Transmembrane helix</keyword>
<evidence type="ECO:0000256" key="8">
    <source>
        <dbReference type="ARBA" id="ARBA00023054"/>
    </source>
</evidence>
<sequence length="837" mass="95486">MTGCCVAYALAAVAIPVSYVALIYAFDGGENRRNDPRSVKKRFLAVVCNNVIAVFGTWALLRINYEYPLAQMGLHLTGAASAALLPTAYGSLKEIFDLRGWIRSSKDILWIRHTIMAPITEELAFRACSATLVRHCFGWSAAVFVAPLFFSLSHFHHVFDDQKQGLSLQAAIAQRGFQAAYTYLFGIYATFLFLQTGHIIAPILSHSLCNNFGLPNLSELINLTLFDMEENLRKAKRCVTWILKQFDFERKELSAKPLKELRDVVRRNELLIPAFVDVLFEHLNRENSDLRLAILLLANYFFQRSHQFRLILVDHLQDFLLLTLETDPLHYPLPKPPAAANLLKKEALETVRCWIDKFSAGYLKLKNAEQFLGVSKNFDFQRSNAELLVERNRAESERFNRELKAIKMREKISQLFNESFADVQKCLIECRAALELIFPKFCAIDESGRDISLSGTRNNSMKRLHGLSEQEMIIVSIPTSGSSKLSTSEDNKDVLNSLRDSKVLMEVQLTRINKWLKKLAEVGDSSALTKRLIDMKRDLIEEISRCKELDVGAELVKNKKVLSLKINLPKEEGNSGESSDDDSDFEDVPEKEGLELDFQNDVDDDNLPKHILDRINNMEDSDKPGPSGMQDVQFSSGVKTADTDECPKLSFGLDLKYWGQDIEPAEIVRQHPDGHTFWSAPNTDREPTNESEPLYKSRVMTFVGKLPEIKRRCRARLPSGKLCPRMDREKVSRHAFHQLTFWPVGAGKMRDEEEFLRDVEGATGTRLTVPAGRKKINAKTIIKKRDKPECTKVRERLETKLFDKRTLRRVSATLQQIQKARAENNFSNQFNYALQRR</sequence>
<dbReference type="InterPro" id="IPR049408">
    <property type="entry name" value="UVSSA_N_a-solenoid_rpt"/>
</dbReference>
<feature type="region of interest" description="Disordered" evidence="10">
    <location>
        <begin position="618"/>
        <end position="639"/>
    </location>
</feature>
<feature type="transmembrane region" description="Helical" evidence="11">
    <location>
        <begin position="6"/>
        <end position="26"/>
    </location>
</feature>
<proteinExistence type="inferred from homology"/>
<dbReference type="Pfam" id="PF09740">
    <property type="entry name" value="DUF2043"/>
    <property type="match status" value="1"/>
</dbReference>
<dbReference type="InterPro" id="IPR049431">
    <property type="entry name" value="UVSSA_C"/>
</dbReference>
<dbReference type="InterPro" id="IPR003675">
    <property type="entry name" value="Rce1/LyrA-like_dom"/>
</dbReference>
<feature type="region of interest" description="Disordered" evidence="10">
    <location>
        <begin position="570"/>
        <end position="602"/>
    </location>
</feature>
<keyword evidence="6" id="KW-0863">Zinc-finger</keyword>
<dbReference type="GO" id="GO:0009411">
    <property type="term" value="P:response to UV"/>
    <property type="evidence" value="ECO:0007669"/>
    <property type="project" value="InterPro"/>
</dbReference>
<evidence type="ECO:0000256" key="9">
    <source>
        <dbReference type="ARBA" id="ARBA00023204"/>
    </source>
</evidence>
<dbReference type="GO" id="GO:0008270">
    <property type="term" value="F:zinc ion binding"/>
    <property type="evidence" value="ECO:0007669"/>
    <property type="project" value="UniProtKB-KW"/>
</dbReference>
<feature type="domain" description="UV-stimulated scaffold protein A C-terminal" evidence="13">
    <location>
        <begin position="646"/>
        <end position="731"/>
    </location>
</feature>
<keyword evidence="4" id="KW-0479">Metal-binding</keyword>
<dbReference type="Pfam" id="PF20867">
    <property type="entry name" value="UVSSA_N"/>
    <property type="match status" value="1"/>
</dbReference>
<dbReference type="AlphaFoldDB" id="A0A915E230"/>
<evidence type="ECO:0000256" key="1">
    <source>
        <dbReference type="ARBA" id="ARBA00004286"/>
    </source>
</evidence>
<dbReference type="InterPro" id="IPR018610">
    <property type="entry name" value="UVSSA"/>
</dbReference>
<dbReference type="GO" id="GO:0080120">
    <property type="term" value="P:CAAX-box protein maturation"/>
    <property type="evidence" value="ECO:0007669"/>
    <property type="project" value="UniProtKB-ARBA"/>
</dbReference>
<dbReference type="WBParaSite" id="jg25049">
    <property type="protein sequence ID" value="jg25049"/>
    <property type="gene ID" value="jg25049"/>
</dbReference>
<accession>A0A915E230</accession>
<feature type="transmembrane region" description="Helical" evidence="11">
    <location>
        <begin position="42"/>
        <end position="61"/>
    </location>
</feature>
<dbReference type="GO" id="GO:0006283">
    <property type="term" value="P:transcription-coupled nucleotide-excision repair"/>
    <property type="evidence" value="ECO:0007669"/>
    <property type="project" value="TreeGrafter"/>
</dbReference>
<feature type="transmembrane region" description="Helical" evidence="11">
    <location>
        <begin position="139"/>
        <end position="159"/>
    </location>
</feature>
<keyword evidence="11" id="KW-0812">Transmembrane</keyword>
<evidence type="ECO:0000313" key="15">
    <source>
        <dbReference type="WBParaSite" id="jg25049"/>
    </source>
</evidence>
<evidence type="ECO:0000256" key="4">
    <source>
        <dbReference type="ARBA" id="ARBA00022723"/>
    </source>
</evidence>
<keyword evidence="9" id="KW-0234">DNA repair</keyword>
<evidence type="ECO:0000256" key="2">
    <source>
        <dbReference type="ARBA" id="ARBA00009240"/>
    </source>
</evidence>
<keyword evidence="7" id="KW-0862">Zinc</keyword>
<comment type="similarity">
    <text evidence="2">Belongs to the UVSSA family.</text>
</comment>
<dbReference type="Pfam" id="PF02517">
    <property type="entry name" value="Rce1-like"/>
    <property type="match status" value="1"/>
</dbReference>
<evidence type="ECO:0000256" key="10">
    <source>
        <dbReference type="SAM" id="MobiDB-lite"/>
    </source>
</evidence>
<evidence type="ECO:0000256" key="5">
    <source>
        <dbReference type="ARBA" id="ARBA00022763"/>
    </source>
</evidence>
<keyword evidence="5" id="KW-0227">DNA damage</keyword>
<evidence type="ECO:0000256" key="7">
    <source>
        <dbReference type="ARBA" id="ARBA00022833"/>
    </source>
</evidence>
<evidence type="ECO:0000256" key="11">
    <source>
        <dbReference type="SAM" id="Phobius"/>
    </source>
</evidence>
<reference evidence="15" key="1">
    <citation type="submission" date="2022-11" db="UniProtKB">
        <authorList>
            <consortium name="WormBaseParasite"/>
        </authorList>
    </citation>
    <scope>IDENTIFICATION</scope>
</reference>
<keyword evidence="11" id="KW-0472">Membrane</keyword>
<evidence type="ECO:0000259" key="12">
    <source>
        <dbReference type="Pfam" id="PF02517"/>
    </source>
</evidence>
<feature type="compositionally biased region" description="Acidic residues" evidence="10">
    <location>
        <begin position="578"/>
        <end position="587"/>
    </location>
</feature>
<dbReference type="GO" id="GO:0005694">
    <property type="term" value="C:chromosome"/>
    <property type="evidence" value="ECO:0007669"/>
    <property type="project" value="UniProtKB-SubCell"/>
</dbReference>
<dbReference type="Proteomes" id="UP000887574">
    <property type="component" value="Unplaced"/>
</dbReference>
<evidence type="ECO:0000259" key="13">
    <source>
        <dbReference type="Pfam" id="PF09740"/>
    </source>
</evidence>
<dbReference type="GO" id="GO:0000993">
    <property type="term" value="F:RNA polymerase II complex binding"/>
    <property type="evidence" value="ECO:0007669"/>
    <property type="project" value="TreeGrafter"/>
</dbReference>
<keyword evidence="14" id="KW-1185">Reference proteome</keyword>
<comment type="subcellular location">
    <subcellularLocation>
        <location evidence="1">Chromosome</location>
    </subcellularLocation>
</comment>